<dbReference type="GO" id="GO:0016620">
    <property type="term" value="F:oxidoreductase activity, acting on the aldehyde or oxo group of donors, NAD or NADP as acceptor"/>
    <property type="evidence" value="ECO:0007669"/>
    <property type="project" value="InterPro"/>
</dbReference>
<dbReference type="InterPro" id="IPR016162">
    <property type="entry name" value="Ald_DH_N"/>
</dbReference>
<keyword evidence="7" id="KW-1185">Reference proteome</keyword>
<gene>
    <name evidence="6" type="ordered locus">Turpa_3741</name>
</gene>
<dbReference type="STRING" id="869212.Turpa_3741"/>
<dbReference type="InterPro" id="IPR016163">
    <property type="entry name" value="Ald_DH_C"/>
</dbReference>
<evidence type="ECO:0000313" key="7">
    <source>
        <dbReference type="Proteomes" id="UP000006048"/>
    </source>
</evidence>
<dbReference type="FunFam" id="3.40.309.10:FF:000009">
    <property type="entry name" value="Aldehyde dehydrogenase A"/>
    <property type="match status" value="1"/>
</dbReference>
<dbReference type="PATRIC" id="fig|869212.3.peg.3769"/>
<dbReference type="EMBL" id="CP002959">
    <property type="protein sequence ID" value="AFM14375.1"/>
    <property type="molecule type" value="Genomic_DNA"/>
</dbReference>
<comment type="similarity">
    <text evidence="1 4">Belongs to the aldehyde dehydrogenase family.</text>
</comment>
<dbReference type="Pfam" id="PF00171">
    <property type="entry name" value="Aldedh"/>
    <property type="match status" value="1"/>
</dbReference>
<accession>I4BAR8</accession>
<dbReference type="InterPro" id="IPR029510">
    <property type="entry name" value="Ald_DH_CS_GLU"/>
</dbReference>
<dbReference type="Gene3D" id="3.40.309.10">
    <property type="entry name" value="Aldehyde Dehydrogenase, Chain A, domain 2"/>
    <property type="match status" value="1"/>
</dbReference>
<dbReference type="PROSITE" id="PS00687">
    <property type="entry name" value="ALDEHYDE_DEHYDR_GLU"/>
    <property type="match status" value="1"/>
</dbReference>
<dbReference type="CDD" id="cd07102">
    <property type="entry name" value="ALDH_EDX86601"/>
    <property type="match status" value="1"/>
</dbReference>
<evidence type="ECO:0000313" key="6">
    <source>
        <dbReference type="EMBL" id="AFM14375.1"/>
    </source>
</evidence>
<evidence type="ECO:0000256" key="3">
    <source>
        <dbReference type="PROSITE-ProRule" id="PRU10007"/>
    </source>
</evidence>
<dbReference type="SUPFAM" id="SSF53720">
    <property type="entry name" value="ALDH-like"/>
    <property type="match status" value="1"/>
</dbReference>
<evidence type="ECO:0000256" key="1">
    <source>
        <dbReference type="ARBA" id="ARBA00009986"/>
    </source>
</evidence>
<dbReference type="Gene3D" id="3.40.605.10">
    <property type="entry name" value="Aldehyde Dehydrogenase, Chain A, domain 1"/>
    <property type="match status" value="1"/>
</dbReference>
<dbReference type="PANTHER" id="PTHR11699">
    <property type="entry name" value="ALDEHYDE DEHYDROGENASE-RELATED"/>
    <property type="match status" value="1"/>
</dbReference>
<name>I4BAR8_TURPD</name>
<feature type="active site" evidence="3">
    <location>
        <position position="229"/>
    </location>
</feature>
<proteinExistence type="inferred from homology"/>
<dbReference type="AlphaFoldDB" id="I4BAR8"/>
<sequence length="458" mass="49879">MELEVINPATGKVIGKVPADDNTNIERKYKAARAAQPAWQRLGLSARLEILKKFRDRVEKDIEEAALVLTRDTGKPISQSRNELKGLLARFDFFLAETETTVATETVLRDGTALVEEIEHEPLGVIANISAWNYPWFVGSNVYVPALLTGNAVLYKPSEFALLSGHLMERYLHEAGVPSGVFALVCGRGDAGAALLEQPIDGIFFTGSVATGRKIAEAAAKKFIKVQLELGGKDPAYITDDVDVKAAAEATADGAMYNTGQSCCSVERIYVHEKIYDQFVQNFVETVKSFRLGDPEQNDTYIGALTRGKAALDFLESQVTDAAKKGAKVLTGGKKAATASGVYLEPAVLTEVNHEMEIMREESFGPVIGIMKVKDDAEAQKLMNDTQYGLTAAVYCRDQNRAREILKGVNAGSAYINCCDRVSPRLPWSGRGASGVGLTLSTYGIETFTRPKAWHIRS</sequence>
<dbReference type="OrthoDB" id="9762913at2"/>
<evidence type="ECO:0000256" key="2">
    <source>
        <dbReference type="ARBA" id="ARBA00023002"/>
    </source>
</evidence>
<protein>
    <submittedName>
        <fullName evidence="6">Aldehyde Dehydrogenase</fullName>
    </submittedName>
</protein>
<evidence type="ECO:0000259" key="5">
    <source>
        <dbReference type="Pfam" id="PF00171"/>
    </source>
</evidence>
<reference evidence="6 7" key="1">
    <citation type="submission" date="2012-06" db="EMBL/GenBank/DDBJ databases">
        <title>The complete chromosome of genome of Turneriella parva DSM 21527.</title>
        <authorList>
            <consortium name="US DOE Joint Genome Institute (JGI-PGF)"/>
            <person name="Lucas S."/>
            <person name="Han J."/>
            <person name="Lapidus A."/>
            <person name="Bruce D."/>
            <person name="Goodwin L."/>
            <person name="Pitluck S."/>
            <person name="Peters L."/>
            <person name="Kyrpides N."/>
            <person name="Mavromatis K."/>
            <person name="Ivanova N."/>
            <person name="Mikhailova N."/>
            <person name="Chertkov O."/>
            <person name="Detter J.C."/>
            <person name="Tapia R."/>
            <person name="Han C."/>
            <person name="Land M."/>
            <person name="Hauser L."/>
            <person name="Markowitz V."/>
            <person name="Cheng J.-F."/>
            <person name="Hugenholtz P."/>
            <person name="Woyke T."/>
            <person name="Wu D."/>
            <person name="Gronow S."/>
            <person name="Wellnitz S."/>
            <person name="Brambilla E."/>
            <person name="Klenk H.-P."/>
            <person name="Eisen J.A."/>
        </authorList>
    </citation>
    <scope>NUCLEOTIDE SEQUENCE [LARGE SCALE GENOMIC DNA]</scope>
    <source>
        <strain evidence="7">ATCC BAA-1111 / DSM 21527 / NCTC 11395 / H</strain>
    </source>
</reference>
<organism evidence="6 7">
    <name type="scientific">Turneriella parva (strain ATCC BAA-1111 / DSM 21527 / NCTC 11395 / H)</name>
    <name type="common">Leptospira parva</name>
    <dbReference type="NCBI Taxonomy" id="869212"/>
    <lineage>
        <taxon>Bacteria</taxon>
        <taxon>Pseudomonadati</taxon>
        <taxon>Spirochaetota</taxon>
        <taxon>Spirochaetia</taxon>
        <taxon>Leptospirales</taxon>
        <taxon>Leptospiraceae</taxon>
        <taxon>Turneriella</taxon>
    </lineage>
</organism>
<dbReference type="InterPro" id="IPR016161">
    <property type="entry name" value="Ald_DH/histidinol_DH"/>
</dbReference>
<feature type="domain" description="Aldehyde dehydrogenase" evidence="5">
    <location>
        <begin position="3"/>
        <end position="453"/>
    </location>
</feature>
<dbReference type="Proteomes" id="UP000006048">
    <property type="component" value="Chromosome"/>
</dbReference>
<dbReference type="KEGG" id="tpx:Turpa_3741"/>
<dbReference type="HOGENOM" id="CLU_005391_0_0_12"/>
<dbReference type="InterPro" id="IPR015590">
    <property type="entry name" value="Aldehyde_DH_dom"/>
</dbReference>
<keyword evidence="2 4" id="KW-0560">Oxidoreductase</keyword>
<evidence type="ECO:0000256" key="4">
    <source>
        <dbReference type="RuleBase" id="RU003345"/>
    </source>
</evidence>